<dbReference type="STRING" id="525903.Taci_0699"/>
<organism evidence="1 2">
    <name type="scientific">Thermanaerovibrio acidaminovorans (strain ATCC 49978 / DSM 6589 / Su883)</name>
    <name type="common">Selenomonas acidaminovorans</name>
    <dbReference type="NCBI Taxonomy" id="525903"/>
    <lineage>
        <taxon>Bacteria</taxon>
        <taxon>Thermotogati</taxon>
        <taxon>Synergistota</taxon>
        <taxon>Synergistia</taxon>
        <taxon>Synergistales</taxon>
        <taxon>Synergistaceae</taxon>
        <taxon>Thermanaerovibrio</taxon>
    </lineage>
</organism>
<evidence type="ECO:0000313" key="1">
    <source>
        <dbReference type="EMBL" id="ACZ18935.1"/>
    </source>
</evidence>
<dbReference type="AlphaFoldDB" id="D1B9I2"/>
<name>D1B9I2_THEAS</name>
<sequence length="305" mass="34192">MPHLVLLLGEPSSIKGLVQRALEDLGAPGQEVTRRSYQSWSDLLGDNSSCGLFAERSFVLVEVEGDLGPFPLHMTPLLEGPEADNVVLLAVNQLPKELSQGELKGRVSVYRDEPLPRFGRDRIRWIENQARGLGLSISSDGLAFISDAFEDREEISGELRKLSMLGRAVSLEDVRSLCLGDGQRNLVSFLDLLCARRDVEAIKTLEALKRDQDLLPLVSATYNRFRLAFYAHRFGEGWVNRNLSPRPYAMKMAMRAVEAYPLAALRDFVWELIRINVMEKMGLGAGWARFDMAVFGLLNSSRGRR</sequence>
<dbReference type="EnsemblBacteria" id="ACZ18935">
    <property type="protein sequence ID" value="ACZ18935"/>
    <property type="gene ID" value="Taci_0699"/>
</dbReference>
<dbReference type="EMBL" id="CP001818">
    <property type="protein sequence ID" value="ACZ18935.1"/>
    <property type="molecule type" value="Genomic_DNA"/>
</dbReference>
<dbReference type="HOGENOM" id="CLU_079322_0_0_0"/>
<accession>D1B9I2</accession>
<dbReference type="Gene3D" id="1.10.8.60">
    <property type="match status" value="1"/>
</dbReference>
<proteinExistence type="predicted"/>
<gene>
    <name evidence="1" type="ordered locus">Taci_0699</name>
</gene>
<dbReference type="eggNOG" id="COG1466">
    <property type="taxonomic scope" value="Bacteria"/>
</dbReference>
<dbReference type="KEGG" id="tai:Taci_0699"/>
<keyword evidence="2" id="KW-1185">Reference proteome</keyword>
<dbReference type="Proteomes" id="UP000002030">
    <property type="component" value="Chromosome"/>
</dbReference>
<reference evidence="1 2" key="1">
    <citation type="journal article" date="2009" name="Stand. Genomic Sci.">
        <title>Complete genome sequence of Thermanaerovibrio acidaminovorans type strain (Su883).</title>
        <authorList>
            <person name="Chovatia M."/>
            <person name="Sikorski J."/>
            <person name="Schroder M."/>
            <person name="Lapidus A."/>
            <person name="Nolan M."/>
            <person name="Tice H."/>
            <person name="Glavina Del Rio T."/>
            <person name="Copeland A."/>
            <person name="Cheng J.F."/>
            <person name="Lucas S."/>
            <person name="Chen F."/>
            <person name="Bruce D."/>
            <person name="Goodwin L."/>
            <person name="Pitluck S."/>
            <person name="Ivanova N."/>
            <person name="Mavromatis K."/>
            <person name="Ovchinnikova G."/>
            <person name="Pati A."/>
            <person name="Chen A."/>
            <person name="Palaniappan K."/>
            <person name="Land M."/>
            <person name="Hauser L."/>
            <person name="Chang Y.J."/>
            <person name="Jeffries C.D."/>
            <person name="Chain P."/>
            <person name="Saunders E."/>
            <person name="Detter J.C."/>
            <person name="Brettin T."/>
            <person name="Rohde M."/>
            <person name="Goker M."/>
            <person name="Spring S."/>
            <person name="Bristow J."/>
            <person name="Markowitz V."/>
            <person name="Hugenholtz P."/>
            <person name="Kyrpides N.C."/>
            <person name="Klenk H.P."/>
            <person name="Eisen J.A."/>
        </authorList>
    </citation>
    <scope>NUCLEOTIDE SEQUENCE [LARGE SCALE GENOMIC DNA]</scope>
    <source>
        <strain evidence="2">ATCC 49978 / DSM 6589 / Su883</strain>
    </source>
</reference>
<protein>
    <submittedName>
        <fullName evidence="1">DNA polymerase III delta</fullName>
    </submittedName>
</protein>
<evidence type="ECO:0000313" key="2">
    <source>
        <dbReference type="Proteomes" id="UP000002030"/>
    </source>
</evidence>
<dbReference type="RefSeq" id="WP_012869451.1">
    <property type="nucleotide sequence ID" value="NC_013522.1"/>
</dbReference>
<dbReference type="OrthoDB" id="2559at2"/>
<dbReference type="SMR" id="D1B9I2"/>